<protein>
    <recommendedName>
        <fullName evidence="2">Ig-like domain-containing protein</fullName>
    </recommendedName>
</protein>
<dbReference type="EMBL" id="NCKV01004863">
    <property type="protein sequence ID" value="RWS24449.1"/>
    <property type="molecule type" value="Genomic_DNA"/>
</dbReference>
<organism evidence="3 4">
    <name type="scientific">Leptotrombidium deliense</name>
    <dbReference type="NCBI Taxonomy" id="299467"/>
    <lineage>
        <taxon>Eukaryota</taxon>
        <taxon>Metazoa</taxon>
        <taxon>Ecdysozoa</taxon>
        <taxon>Arthropoda</taxon>
        <taxon>Chelicerata</taxon>
        <taxon>Arachnida</taxon>
        <taxon>Acari</taxon>
        <taxon>Acariformes</taxon>
        <taxon>Trombidiformes</taxon>
        <taxon>Prostigmata</taxon>
        <taxon>Anystina</taxon>
        <taxon>Parasitengona</taxon>
        <taxon>Trombiculoidea</taxon>
        <taxon>Trombiculidae</taxon>
        <taxon>Leptotrombidium</taxon>
    </lineage>
</organism>
<dbReference type="Gene3D" id="2.60.40.10">
    <property type="entry name" value="Immunoglobulins"/>
    <property type="match status" value="1"/>
</dbReference>
<dbReference type="SUPFAM" id="SSF48726">
    <property type="entry name" value="Immunoglobulin"/>
    <property type="match status" value="1"/>
</dbReference>
<feature type="domain" description="Ig-like" evidence="2">
    <location>
        <begin position="303"/>
        <end position="419"/>
    </location>
</feature>
<proteinExistence type="predicted"/>
<name>A0A443SA79_9ACAR</name>
<comment type="caution">
    <text evidence="3">The sequence shown here is derived from an EMBL/GenBank/DDBJ whole genome shotgun (WGS) entry which is preliminary data.</text>
</comment>
<evidence type="ECO:0000313" key="4">
    <source>
        <dbReference type="Proteomes" id="UP000288716"/>
    </source>
</evidence>
<reference evidence="3 4" key="1">
    <citation type="journal article" date="2018" name="Gigascience">
        <title>Genomes of trombidid mites reveal novel predicted allergens and laterally-transferred genes associated with secondary metabolism.</title>
        <authorList>
            <person name="Dong X."/>
            <person name="Chaisiri K."/>
            <person name="Xia D."/>
            <person name="Armstrong S.D."/>
            <person name="Fang Y."/>
            <person name="Donnelly M.J."/>
            <person name="Kadowaki T."/>
            <person name="McGarry J.W."/>
            <person name="Darby A.C."/>
            <person name="Makepeace B.L."/>
        </authorList>
    </citation>
    <scope>NUCLEOTIDE SEQUENCE [LARGE SCALE GENOMIC DNA]</scope>
    <source>
        <strain evidence="3">UoL-UT</strain>
    </source>
</reference>
<dbReference type="PROSITE" id="PS50835">
    <property type="entry name" value="IG_LIKE"/>
    <property type="match status" value="1"/>
</dbReference>
<evidence type="ECO:0000313" key="3">
    <source>
        <dbReference type="EMBL" id="RWS24449.1"/>
    </source>
</evidence>
<dbReference type="VEuPathDB" id="VectorBase:LDEU007591"/>
<accession>A0A443SA79</accession>
<sequence>MTIDRKEPTVDSRGTVESKSPVLQRGGKKTLLYRSYLGTIRDADSQYKNPTGEEAYFKQSMFIHYNSLQLIQINPPYEGQLLPLDSISLNAWTCNKSFVKANGVECLKYKSRKDDFCVKRLLLGKYPIDVDPSALLKHTEKFSVPQIFVHRLTNYTPFEYELQFFNQDRRGRKIMYKIVLPKTNYVCLPLDLLMYKIDADGLRVTKMIPLEVFHICAKTSNMPISKKCMSNFDLSVARDSIKLAGNSFWPCIVMFFKVFINTRFTKFCGYEGDTFDIHYMSYKYIYDGKPRQLQKTVQLAKKPVKSYSIVIHRHVNIQEGTTMALKCDYPKELKGGLFQNDVQAKTLYWIYSSEEQKKRVTLLEIIAAKGNNLLPKYDEDKEADESKEEYKYKDQKDFFILRNVKSDDAGTYTCLVRYSANWRQYVVHYRVYIIDSVLKLSGSEASNKVTQTLLLDAGETFVMPIDIKKYITQVDSKRELHAMSVEIRTHNEIMFSVHTTFRKKPAYDYTRRQSYEIKDIGNRLKNYIAYDGNIIPVYDYFPRSISSRWDLTPPAYPSYIIFDNQTIVNDELVQFWFRNYLFVVLSAIQYPGRYDPNAKPTRIVVAHFKLLVHDWEEQHYYTTYKNIYHIGFEIQDPAART</sequence>
<dbReference type="InterPro" id="IPR003599">
    <property type="entry name" value="Ig_sub"/>
</dbReference>
<feature type="compositionally biased region" description="Basic and acidic residues" evidence="1">
    <location>
        <begin position="1"/>
        <end position="16"/>
    </location>
</feature>
<feature type="non-terminal residue" evidence="3">
    <location>
        <position position="641"/>
    </location>
</feature>
<evidence type="ECO:0000259" key="2">
    <source>
        <dbReference type="PROSITE" id="PS50835"/>
    </source>
</evidence>
<dbReference type="Proteomes" id="UP000288716">
    <property type="component" value="Unassembled WGS sequence"/>
</dbReference>
<keyword evidence="4" id="KW-1185">Reference proteome</keyword>
<dbReference type="AlphaFoldDB" id="A0A443SA79"/>
<dbReference type="InterPro" id="IPR036179">
    <property type="entry name" value="Ig-like_dom_sf"/>
</dbReference>
<evidence type="ECO:0000256" key="1">
    <source>
        <dbReference type="SAM" id="MobiDB-lite"/>
    </source>
</evidence>
<dbReference type="InterPro" id="IPR007110">
    <property type="entry name" value="Ig-like_dom"/>
</dbReference>
<gene>
    <name evidence="3" type="ORF">B4U80_13868</name>
</gene>
<feature type="region of interest" description="Disordered" evidence="1">
    <location>
        <begin position="1"/>
        <end position="20"/>
    </location>
</feature>
<dbReference type="SMART" id="SM00409">
    <property type="entry name" value="IG"/>
    <property type="match status" value="1"/>
</dbReference>
<dbReference type="InterPro" id="IPR013783">
    <property type="entry name" value="Ig-like_fold"/>
</dbReference>